<reference evidence="1 2" key="1">
    <citation type="submission" date="2014-12" db="EMBL/GenBank/DDBJ databases">
        <title>Genome assembly of Enhygromyxa salina DSM 15201.</title>
        <authorList>
            <person name="Sharma G."/>
            <person name="Subramanian S."/>
        </authorList>
    </citation>
    <scope>NUCLEOTIDE SEQUENCE [LARGE SCALE GENOMIC DNA]</scope>
    <source>
        <strain evidence="1 2">DSM 15201</strain>
    </source>
</reference>
<gene>
    <name evidence="1" type="ORF">DB30_06002</name>
</gene>
<organism evidence="1 2">
    <name type="scientific">Enhygromyxa salina</name>
    <dbReference type="NCBI Taxonomy" id="215803"/>
    <lineage>
        <taxon>Bacteria</taxon>
        <taxon>Pseudomonadati</taxon>
        <taxon>Myxococcota</taxon>
        <taxon>Polyangia</taxon>
        <taxon>Nannocystales</taxon>
        <taxon>Nannocystaceae</taxon>
        <taxon>Enhygromyxa</taxon>
    </lineage>
</organism>
<protein>
    <submittedName>
        <fullName evidence="1">Uncharacterized protein</fullName>
    </submittedName>
</protein>
<dbReference type="Proteomes" id="UP000031599">
    <property type="component" value="Unassembled WGS sequence"/>
</dbReference>
<evidence type="ECO:0000313" key="1">
    <source>
        <dbReference type="EMBL" id="KIG19098.1"/>
    </source>
</evidence>
<dbReference type="AlphaFoldDB" id="A0A0C2A6S5"/>
<dbReference type="EMBL" id="JMCC02000006">
    <property type="protein sequence ID" value="KIG19098.1"/>
    <property type="molecule type" value="Genomic_DNA"/>
</dbReference>
<name>A0A0C2A6S5_9BACT</name>
<proteinExistence type="predicted"/>
<sequence>MYDCDFSLDAMRDYYHRFEETPVNEVMFWAYTHQRWTPGYLFASSPDIQDPGAGAATDRVLEESFWNELLFDGYVFLISKRYEHKGLSGWLWEGRTFPLDRAAEPYTNVEATLTKLGFEPWMDMANAQTMMRRDNTIVWFGRAGTMPILDDWSLCLSAPDPREQRELWEVLADHVGLVDHPRHR</sequence>
<accession>A0A0C2A6S5</accession>
<comment type="caution">
    <text evidence="1">The sequence shown here is derived from an EMBL/GenBank/DDBJ whole genome shotgun (WGS) entry which is preliminary data.</text>
</comment>
<evidence type="ECO:0000313" key="2">
    <source>
        <dbReference type="Proteomes" id="UP000031599"/>
    </source>
</evidence>